<keyword evidence="2" id="KW-1185">Reference proteome</keyword>
<dbReference type="AlphaFoldDB" id="A0A550BUZ1"/>
<accession>A0A550BUZ1</accession>
<evidence type="ECO:0000313" key="1">
    <source>
        <dbReference type="EMBL" id="TRM56372.1"/>
    </source>
</evidence>
<dbReference type="EMBL" id="VDMD01000071">
    <property type="protein sequence ID" value="TRM56372.1"/>
    <property type="molecule type" value="Genomic_DNA"/>
</dbReference>
<dbReference type="OrthoDB" id="10261524at2759"/>
<sequence>TSTNTLRDNVFFLCPLGFPVRIFAITEHRGGIQHLMYHIAYIARGTRAAVCSSVLIWPHCRNIEPALYALKYNVMPYVGLLTYGEAARSEEPVAFPEVKTLQ</sequence>
<comment type="caution">
    <text evidence="1">The sequence shown here is derived from an EMBL/GenBank/DDBJ whole genome shotgun (WGS) entry which is preliminary data.</text>
</comment>
<reference evidence="1 2" key="1">
    <citation type="journal article" date="2019" name="New Phytol.">
        <title>Comparative genomics reveals unique wood-decay strategies and fruiting body development in the Schizophyllaceae.</title>
        <authorList>
            <person name="Almasi E."/>
            <person name="Sahu N."/>
            <person name="Krizsan K."/>
            <person name="Balint B."/>
            <person name="Kovacs G.M."/>
            <person name="Kiss B."/>
            <person name="Cseklye J."/>
            <person name="Drula E."/>
            <person name="Henrissat B."/>
            <person name="Nagy I."/>
            <person name="Chovatia M."/>
            <person name="Adam C."/>
            <person name="LaButti K."/>
            <person name="Lipzen A."/>
            <person name="Riley R."/>
            <person name="Grigoriev I.V."/>
            <person name="Nagy L.G."/>
        </authorList>
    </citation>
    <scope>NUCLEOTIDE SEQUENCE [LARGE SCALE GENOMIC DNA]</scope>
    <source>
        <strain evidence="1 2">NL-1724</strain>
    </source>
</reference>
<protein>
    <submittedName>
        <fullName evidence="1">Uncharacterized protein</fullName>
    </submittedName>
</protein>
<feature type="non-terminal residue" evidence="1">
    <location>
        <position position="1"/>
    </location>
</feature>
<evidence type="ECO:0000313" key="2">
    <source>
        <dbReference type="Proteomes" id="UP000320762"/>
    </source>
</evidence>
<organism evidence="1 2">
    <name type="scientific">Schizophyllum amplum</name>
    <dbReference type="NCBI Taxonomy" id="97359"/>
    <lineage>
        <taxon>Eukaryota</taxon>
        <taxon>Fungi</taxon>
        <taxon>Dikarya</taxon>
        <taxon>Basidiomycota</taxon>
        <taxon>Agaricomycotina</taxon>
        <taxon>Agaricomycetes</taxon>
        <taxon>Agaricomycetidae</taxon>
        <taxon>Agaricales</taxon>
        <taxon>Schizophyllaceae</taxon>
        <taxon>Schizophyllum</taxon>
    </lineage>
</organism>
<name>A0A550BUZ1_9AGAR</name>
<dbReference type="Proteomes" id="UP000320762">
    <property type="component" value="Unassembled WGS sequence"/>
</dbReference>
<dbReference type="STRING" id="97359.A0A550BUZ1"/>
<proteinExistence type="predicted"/>
<gene>
    <name evidence="1" type="ORF">BD626DRAFT_519792</name>
</gene>